<evidence type="ECO:0000256" key="4">
    <source>
        <dbReference type="ARBA" id="ARBA00022989"/>
    </source>
</evidence>
<organism evidence="9 10">
    <name type="scientific">Candidatus Nanopelagicus limnae</name>
    <dbReference type="NCBI Taxonomy" id="1884634"/>
    <lineage>
        <taxon>Bacteria</taxon>
        <taxon>Bacillati</taxon>
        <taxon>Actinomycetota</taxon>
        <taxon>Actinomycetes</taxon>
        <taxon>Candidatus Nanopelagicales</taxon>
        <taxon>Candidatus Nanopelagicaceae</taxon>
        <taxon>Candidatus Nanopelagicus</taxon>
    </lineage>
</organism>
<comment type="subcellular location">
    <subcellularLocation>
        <location evidence="1">Cell membrane</location>
        <topology evidence="1">Multi-pass membrane protein</topology>
    </subcellularLocation>
</comment>
<feature type="domain" description="Cardiolipin synthase N-terminal" evidence="8">
    <location>
        <begin position="11"/>
        <end position="56"/>
    </location>
</feature>
<dbReference type="KEGG" id="abam:B1s21122_00565"/>
<proteinExistence type="predicted"/>
<name>A0A249JWG3_9ACTN</name>
<gene>
    <name evidence="9" type="ORF">B1s21122_00565</name>
</gene>
<feature type="transmembrane region" description="Helical" evidence="7">
    <location>
        <begin position="34"/>
        <end position="54"/>
    </location>
</feature>
<feature type="region of interest" description="Disordered" evidence="6">
    <location>
        <begin position="57"/>
        <end position="83"/>
    </location>
</feature>
<keyword evidence="5 7" id="KW-0472">Membrane</keyword>
<evidence type="ECO:0000256" key="5">
    <source>
        <dbReference type="ARBA" id="ARBA00023136"/>
    </source>
</evidence>
<keyword evidence="2" id="KW-1003">Cell membrane</keyword>
<sequence>MIKYLVIFAIVLDIYTLIDCAMTPQEKVRRFPKWAWLLIIVLTGFIGDIAWFIAGRPRKPRPNRGGKGRIIPPDDDPDFLRKL</sequence>
<evidence type="ECO:0000259" key="8">
    <source>
        <dbReference type="Pfam" id="PF13396"/>
    </source>
</evidence>
<dbReference type="Pfam" id="PF13396">
    <property type="entry name" value="PLDc_N"/>
    <property type="match status" value="1"/>
</dbReference>
<evidence type="ECO:0000256" key="7">
    <source>
        <dbReference type="SAM" id="Phobius"/>
    </source>
</evidence>
<dbReference type="InterPro" id="IPR027379">
    <property type="entry name" value="CLS_N"/>
</dbReference>
<keyword evidence="3 7" id="KW-0812">Transmembrane</keyword>
<dbReference type="EMBL" id="CP016768">
    <property type="protein sequence ID" value="ASY08865.1"/>
    <property type="molecule type" value="Genomic_DNA"/>
</dbReference>
<evidence type="ECO:0000256" key="6">
    <source>
        <dbReference type="SAM" id="MobiDB-lite"/>
    </source>
</evidence>
<protein>
    <recommendedName>
        <fullName evidence="8">Cardiolipin synthase N-terminal domain-containing protein</fullName>
    </recommendedName>
</protein>
<keyword evidence="10" id="KW-1185">Reference proteome</keyword>
<dbReference type="OrthoDB" id="3298527at2"/>
<evidence type="ECO:0000256" key="3">
    <source>
        <dbReference type="ARBA" id="ARBA00022692"/>
    </source>
</evidence>
<dbReference type="GO" id="GO:0005886">
    <property type="term" value="C:plasma membrane"/>
    <property type="evidence" value="ECO:0007669"/>
    <property type="project" value="UniProtKB-SubCell"/>
</dbReference>
<dbReference type="Proteomes" id="UP000217153">
    <property type="component" value="Chromosome"/>
</dbReference>
<dbReference type="AlphaFoldDB" id="A0A249JWG3"/>
<evidence type="ECO:0000256" key="1">
    <source>
        <dbReference type="ARBA" id="ARBA00004651"/>
    </source>
</evidence>
<reference evidence="10" key="1">
    <citation type="submission" date="2016-10" db="EMBL/GenBank/DDBJ databases">
        <title>High microdiversification within the ubiquitous acI lineage of Actinobacteria.</title>
        <authorList>
            <person name="Neuenschwander S.M."/>
            <person name="Salcher M."/>
            <person name="Ghai R."/>
            <person name="Pernthaler J."/>
        </authorList>
    </citation>
    <scope>NUCLEOTIDE SEQUENCE [LARGE SCALE GENOMIC DNA]</scope>
</reference>
<evidence type="ECO:0000256" key="2">
    <source>
        <dbReference type="ARBA" id="ARBA00022475"/>
    </source>
</evidence>
<evidence type="ECO:0000313" key="9">
    <source>
        <dbReference type="EMBL" id="ASY08865.1"/>
    </source>
</evidence>
<evidence type="ECO:0000313" key="10">
    <source>
        <dbReference type="Proteomes" id="UP000217153"/>
    </source>
</evidence>
<accession>A0A249JWG3</accession>
<feature type="compositionally biased region" description="Basic residues" evidence="6">
    <location>
        <begin position="57"/>
        <end position="67"/>
    </location>
</feature>
<keyword evidence="4 7" id="KW-1133">Transmembrane helix</keyword>
<feature type="transmembrane region" description="Helical" evidence="7">
    <location>
        <begin position="6"/>
        <end position="22"/>
    </location>
</feature>
<dbReference type="RefSeq" id="WP_095680189.1">
    <property type="nucleotide sequence ID" value="NZ_CP016768.2"/>
</dbReference>